<dbReference type="InterPro" id="IPR036755">
    <property type="entry name" value="SRS_dom_sf"/>
</dbReference>
<proteinExistence type="predicted"/>
<name>A0A2C6K8P3_9APIC</name>
<feature type="transmembrane region" description="Helical" evidence="1">
    <location>
        <begin position="85"/>
        <end position="104"/>
    </location>
</feature>
<evidence type="ECO:0000313" key="3">
    <source>
        <dbReference type="EMBL" id="PHJ17620.1"/>
    </source>
</evidence>
<protein>
    <submittedName>
        <fullName evidence="3">Srs domain-containing protein</fullName>
    </submittedName>
</protein>
<dbReference type="Proteomes" id="UP000221165">
    <property type="component" value="Unassembled WGS sequence"/>
</dbReference>
<evidence type="ECO:0000313" key="4">
    <source>
        <dbReference type="Proteomes" id="UP000221165"/>
    </source>
</evidence>
<comment type="caution">
    <text evidence="3">The sequence shown here is derived from an EMBL/GenBank/DDBJ whole genome shotgun (WGS) entry which is preliminary data.</text>
</comment>
<dbReference type="GO" id="GO:0016020">
    <property type="term" value="C:membrane"/>
    <property type="evidence" value="ECO:0007669"/>
    <property type="project" value="InterPro"/>
</dbReference>
<dbReference type="GeneID" id="94431898"/>
<dbReference type="Pfam" id="PF04092">
    <property type="entry name" value="SAG"/>
    <property type="match status" value="1"/>
</dbReference>
<organism evidence="3 4">
    <name type="scientific">Cystoisospora suis</name>
    <dbReference type="NCBI Taxonomy" id="483139"/>
    <lineage>
        <taxon>Eukaryota</taxon>
        <taxon>Sar</taxon>
        <taxon>Alveolata</taxon>
        <taxon>Apicomplexa</taxon>
        <taxon>Conoidasida</taxon>
        <taxon>Coccidia</taxon>
        <taxon>Eucoccidiorida</taxon>
        <taxon>Eimeriorina</taxon>
        <taxon>Sarcocystidae</taxon>
        <taxon>Cystoisospora</taxon>
    </lineage>
</organism>
<keyword evidence="1" id="KW-0812">Transmembrane</keyword>
<keyword evidence="1" id="KW-1133">Transmembrane helix</keyword>
<keyword evidence="1" id="KW-0472">Membrane</keyword>
<dbReference type="SUPFAM" id="SSF74877">
    <property type="entry name" value="Major surface antigen p30, SAG1"/>
    <property type="match status" value="1"/>
</dbReference>
<reference evidence="3 4" key="1">
    <citation type="journal article" date="2017" name="Int. J. Parasitol.">
        <title>The genome of the protozoan parasite Cystoisospora suis and a reverse vaccinology approach to identify vaccine candidates.</title>
        <authorList>
            <person name="Palmieri N."/>
            <person name="Shrestha A."/>
            <person name="Ruttkowski B."/>
            <person name="Beck T."/>
            <person name="Vogl C."/>
            <person name="Tomley F."/>
            <person name="Blake D.P."/>
            <person name="Joachim A."/>
        </authorList>
    </citation>
    <scope>NUCLEOTIDE SEQUENCE [LARGE SCALE GENOMIC DNA]</scope>
    <source>
        <strain evidence="3 4">Wien I</strain>
    </source>
</reference>
<sequence length="105" mass="11438">CKKEKFTTFIPGFQSKWWTENKGLHSVTLKIPPEHFPDSPKTIHLGCLYKPTTTPEAHNAQATNQNLCKVDVVISAKESLASGRAVAALPGVTVAAVLFSISFLM</sequence>
<dbReference type="Gene3D" id="2.60.40.1320">
    <property type="entry name" value="SRS domain"/>
    <property type="match status" value="1"/>
</dbReference>
<dbReference type="EMBL" id="MIGC01004821">
    <property type="protein sequence ID" value="PHJ17620.1"/>
    <property type="molecule type" value="Genomic_DNA"/>
</dbReference>
<dbReference type="InterPro" id="IPR007226">
    <property type="entry name" value="SRS_dom"/>
</dbReference>
<evidence type="ECO:0000256" key="1">
    <source>
        <dbReference type="SAM" id="Phobius"/>
    </source>
</evidence>
<evidence type="ECO:0000259" key="2">
    <source>
        <dbReference type="Pfam" id="PF04092"/>
    </source>
</evidence>
<dbReference type="AlphaFoldDB" id="A0A2C6K8P3"/>
<gene>
    <name evidence="3" type="ORF">CSUI_008559</name>
</gene>
<keyword evidence="4" id="KW-1185">Reference proteome</keyword>
<dbReference type="VEuPathDB" id="ToxoDB:CSUI_008559"/>
<feature type="domain" description="SRS" evidence="2">
    <location>
        <begin position="1"/>
        <end position="73"/>
    </location>
</feature>
<accession>A0A2C6K8P3</accession>
<dbReference type="RefSeq" id="XP_067919338.1">
    <property type="nucleotide sequence ID" value="XM_068068687.1"/>
</dbReference>
<feature type="non-terminal residue" evidence="3">
    <location>
        <position position="1"/>
    </location>
</feature>